<dbReference type="GO" id="GO:0016020">
    <property type="term" value="C:membrane"/>
    <property type="evidence" value="ECO:0007669"/>
    <property type="project" value="UniProtKB-SubCell"/>
</dbReference>
<dbReference type="GO" id="GO:0004930">
    <property type="term" value="F:G protein-coupled receptor activity"/>
    <property type="evidence" value="ECO:0007669"/>
    <property type="project" value="InterPro"/>
</dbReference>
<dbReference type="OrthoDB" id="5864468at2759"/>
<feature type="transmembrane region" description="Helical" evidence="5">
    <location>
        <begin position="261"/>
        <end position="288"/>
    </location>
</feature>
<dbReference type="PANTHER" id="PTHR23360:SF37">
    <property type="entry name" value="G-PROTEIN COUPLED RECEPTORS FAMILY 1 PROFILE DOMAIN-CONTAINING PROTEIN"/>
    <property type="match status" value="1"/>
</dbReference>
<feature type="transmembrane region" description="Helical" evidence="5">
    <location>
        <begin position="218"/>
        <end position="241"/>
    </location>
</feature>
<feature type="transmembrane region" description="Helical" evidence="5">
    <location>
        <begin position="188"/>
        <end position="211"/>
    </location>
</feature>
<dbReference type="InterPro" id="IPR017452">
    <property type="entry name" value="GPCR_Rhodpsn_7TM"/>
</dbReference>
<dbReference type="PANTHER" id="PTHR23360">
    <property type="entry name" value="G-PROTEIN COUPLED RECEPTORS FAMILY 1 PROFILE DOMAIN-CONTAINING PROTEIN-RELATED"/>
    <property type="match status" value="1"/>
</dbReference>
<dbReference type="PROSITE" id="PS50262">
    <property type="entry name" value="G_PROTEIN_RECEP_F1_2"/>
    <property type="match status" value="1"/>
</dbReference>
<evidence type="ECO:0000256" key="3">
    <source>
        <dbReference type="ARBA" id="ARBA00022989"/>
    </source>
</evidence>
<gene>
    <name evidence="7" type="primary">Acey_s0796.g2396</name>
    <name evidence="7" type="ORF">Y032_0796g2396</name>
</gene>
<comment type="caution">
    <text evidence="7">The sequence shown here is derived from an EMBL/GenBank/DDBJ whole genome shotgun (WGS) entry which is preliminary data.</text>
</comment>
<dbReference type="InterPro" id="IPR047130">
    <property type="entry name" value="7TM_GPCR_Srsx_nematod"/>
</dbReference>
<keyword evidence="8" id="KW-1185">Reference proteome</keyword>
<comment type="subcellular location">
    <subcellularLocation>
        <location evidence="1">Membrane</location>
    </subcellularLocation>
</comment>
<feature type="transmembrane region" description="Helical" evidence="5">
    <location>
        <begin position="143"/>
        <end position="168"/>
    </location>
</feature>
<evidence type="ECO:0000313" key="7">
    <source>
        <dbReference type="EMBL" id="EYC37383.1"/>
    </source>
</evidence>
<evidence type="ECO:0000256" key="1">
    <source>
        <dbReference type="ARBA" id="ARBA00004370"/>
    </source>
</evidence>
<dbReference type="Pfam" id="PF10320">
    <property type="entry name" value="7TM_GPCR_Srsx"/>
    <property type="match status" value="1"/>
</dbReference>
<keyword evidence="3 5" id="KW-1133">Transmembrane helix</keyword>
<evidence type="ECO:0000259" key="6">
    <source>
        <dbReference type="PROSITE" id="PS50262"/>
    </source>
</evidence>
<name>A0A016WEE2_9BILA</name>
<protein>
    <recommendedName>
        <fullName evidence="6">G-protein coupled receptors family 1 profile domain-containing protein</fullName>
    </recommendedName>
</protein>
<feature type="non-terminal residue" evidence="7">
    <location>
        <position position="1"/>
    </location>
</feature>
<dbReference type="InterPro" id="IPR000276">
    <property type="entry name" value="GPCR_Rhodpsn"/>
</dbReference>
<dbReference type="Gene3D" id="1.20.1070.10">
    <property type="entry name" value="Rhodopsin 7-helix transmembrane proteins"/>
    <property type="match status" value="1"/>
</dbReference>
<keyword evidence="2 5" id="KW-0812">Transmembrane</keyword>
<dbReference type="SMART" id="SM01381">
    <property type="entry name" value="7TM_GPCR_Srsx"/>
    <property type="match status" value="1"/>
</dbReference>
<proteinExistence type="predicted"/>
<feature type="domain" description="G-protein coupled receptors family 1 profile" evidence="6">
    <location>
        <begin position="122"/>
        <end position="289"/>
    </location>
</feature>
<feature type="transmembrane region" description="Helical" evidence="5">
    <location>
        <begin position="98"/>
        <end position="131"/>
    </location>
</feature>
<evidence type="ECO:0000256" key="2">
    <source>
        <dbReference type="ARBA" id="ARBA00022692"/>
    </source>
</evidence>
<sequence length="289" mass="31754">MGTIAMADELIKNSHKFGDQYRISNHSFPPILKQKFADVIVMTIPFEQLRYSRSDRSTLLAYQNRELENNSVSRSGRPSEGNANASTLVTLMSGVDLLTINAVICAAVCLVQISLAVAGIFGHSCILYATCKTKEIQTKYGMLLVQLSITHIVCIFGELLNAAFLVSAPVLDESTCFKIFAVLSASMLWQSIIMLAISIDLLCAIVVPLLYRDCTTRACVTANVLLCGVLSAAYTFIIYSATRSEKYGECSVYSVQHDTVALFVGIVNCVIAFSQVLIYITCFTIMYIR</sequence>
<evidence type="ECO:0000256" key="4">
    <source>
        <dbReference type="ARBA" id="ARBA00023136"/>
    </source>
</evidence>
<dbReference type="CDD" id="cd00637">
    <property type="entry name" value="7tm_classA_rhodopsin-like"/>
    <property type="match status" value="1"/>
</dbReference>
<dbReference type="SUPFAM" id="SSF81321">
    <property type="entry name" value="Family A G protein-coupled receptor-like"/>
    <property type="match status" value="1"/>
</dbReference>
<dbReference type="EMBL" id="JARK01000396">
    <property type="protein sequence ID" value="EYC37383.1"/>
    <property type="molecule type" value="Genomic_DNA"/>
</dbReference>
<accession>A0A016WEE2</accession>
<dbReference type="AlphaFoldDB" id="A0A016WEE2"/>
<reference evidence="8" key="1">
    <citation type="journal article" date="2015" name="Nat. Genet.">
        <title>The genome and transcriptome of the zoonotic hookworm Ancylostoma ceylanicum identify infection-specific gene families.</title>
        <authorList>
            <person name="Schwarz E.M."/>
            <person name="Hu Y."/>
            <person name="Antoshechkin I."/>
            <person name="Miller M.M."/>
            <person name="Sternberg P.W."/>
            <person name="Aroian R.V."/>
        </authorList>
    </citation>
    <scope>NUCLEOTIDE SEQUENCE</scope>
    <source>
        <strain evidence="8">HY135</strain>
    </source>
</reference>
<dbReference type="Proteomes" id="UP000024635">
    <property type="component" value="Unassembled WGS sequence"/>
</dbReference>
<dbReference type="InterPro" id="IPR019424">
    <property type="entry name" value="7TM_GPCR_Srsx"/>
</dbReference>
<organism evidence="7 8">
    <name type="scientific">Ancylostoma ceylanicum</name>
    <dbReference type="NCBI Taxonomy" id="53326"/>
    <lineage>
        <taxon>Eukaryota</taxon>
        <taxon>Metazoa</taxon>
        <taxon>Ecdysozoa</taxon>
        <taxon>Nematoda</taxon>
        <taxon>Chromadorea</taxon>
        <taxon>Rhabditida</taxon>
        <taxon>Rhabditina</taxon>
        <taxon>Rhabditomorpha</taxon>
        <taxon>Strongyloidea</taxon>
        <taxon>Ancylostomatidae</taxon>
        <taxon>Ancylostomatinae</taxon>
        <taxon>Ancylostoma</taxon>
    </lineage>
</organism>
<evidence type="ECO:0000313" key="8">
    <source>
        <dbReference type="Proteomes" id="UP000024635"/>
    </source>
</evidence>
<keyword evidence="4 5" id="KW-0472">Membrane</keyword>
<evidence type="ECO:0000256" key="5">
    <source>
        <dbReference type="SAM" id="Phobius"/>
    </source>
</evidence>